<dbReference type="GO" id="GO:0030170">
    <property type="term" value="F:pyridoxal phosphate binding"/>
    <property type="evidence" value="ECO:0007669"/>
    <property type="project" value="TreeGrafter"/>
</dbReference>
<dbReference type="EMBL" id="KB203272">
    <property type="protein sequence ID" value="ESO85721.1"/>
    <property type="molecule type" value="Genomic_DNA"/>
</dbReference>
<dbReference type="PANTHER" id="PTHR42690">
    <property type="entry name" value="THREONINE SYNTHASE FAMILY MEMBER"/>
    <property type="match status" value="1"/>
</dbReference>
<dbReference type="KEGG" id="lgi:LOTGIDRAFT_239640"/>
<name>V3ZXL1_LOTGI</name>
<feature type="domain" description="Threonine synthase N-terminal" evidence="2">
    <location>
        <begin position="2"/>
        <end position="81"/>
    </location>
</feature>
<dbReference type="InterPro" id="IPR001926">
    <property type="entry name" value="TrpB-like_PALP"/>
</dbReference>
<protein>
    <recommendedName>
        <fullName evidence="5">Threonine synthase N-terminal domain-containing protein</fullName>
    </recommendedName>
</protein>
<dbReference type="InterPro" id="IPR051166">
    <property type="entry name" value="Threonine_Synthase"/>
</dbReference>
<accession>V3ZXL1</accession>
<dbReference type="Proteomes" id="UP000030746">
    <property type="component" value="Unassembled WGS sequence"/>
</dbReference>
<evidence type="ECO:0000259" key="2">
    <source>
        <dbReference type="Pfam" id="PF14821"/>
    </source>
</evidence>
<keyword evidence="4" id="KW-1185">Reference proteome</keyword>
<dbReference type="Gene3D" id="3.90.1380.10">
    <property type="entry name" value="Threonine synthase, N-terminal domain"/>
    <property type="match status" value="1"/>
</dbReference>
<evidence type="ECO:0000313" key="3">
    <source>
        <dbReference type="EMBL" id="ESO85721.1"/>
    </source>
</evidence>
<feature type="domain" description="Tryptophan synthase beta chain-like PALP" evidence="1">
    <location>
        <begin position="103"/>
        <end position="266"/>
    </location>
</feature>
<dbReference type="GO" id="GO:0009071">
    <property type="term" value="P:serine family amino acid catabolic process"/>
    <property type="evidence" value="ECO:0007669"/>
    <property type="project" value="TreeGrafter"/>
</dbReference>
<sequence length="269" mass="30099">MKYRSTRGGIKGVSLEEAIYTGFASDGGLLLPETLPVIDRSQLKLWAQQPDYRSLACKIVPLFAGDELSQEDLEGILDRAYSSISAPEKIPIRRLSNNLIIAELFHGRTWSFKDYAMSVMGQLLEHFLSRAKKHRTLLIATSGDTGSAAISAVQGMKWSDIIVFLPKNRISKLQELQMTTAVSDNVHVFRADGSSDDMDDLFSHIYADEKFVKQHNISSLNSVNWGRIMLQIVHYFYIYLQIEESCEKELEIVVPTGGCGNVTGTFITT</sequence>
<dbReference type="OrthoDB" id="5203861at2759"/>
<reference evidence="3 4" key="1">
    <citation type="journal article" date="2013" name="Nature">
        <title>Insights into bilaterian evolution from three spiralian genomes.</title>
        <authorList>
            <person name="Simakov O."/>
            <person name="Marletaz F."/>
            <person name="Cho S.J."/>
            <person name="Edsinger-Gonzales E."/>
            <person name="Havlak P."/>
            <person name="Hellsten U."/>
            <person name="Kuo D.H."/>
            <person name="Larsson T."/>
            <person name="Lv J."/>
            <person name="Arendt D."/>
            <person name="Savage R."/>
            <person name="Osoegawa K."/>
            <person name="de Jong P."/>
            <person name="Grimwood J."/>
            <person name="Chapman J.A."/>
            <person name="Shapiro H."/>
            <person name="Aerts A."/>
            <person name="Otillar R.P."/>
            <person name="Terry A.Y."/>
            <person name="Boore J.L."/>
            <person name="Grigoriev I.V."/>
            <person name="Lindberg D.R."/>
            <person name="Seaver E.C."/>
            <person name="Weisblat D.A."/>
            <person name="Putnam N.H."/>
            <person name="Rokhsar D.S."/>
        </authorList>
    </citation>
    <scope>NUCLEOTIDE SEQUENCE [LARGE SCALE GENOMIC DNA]</scope>
</reference>
<dbReference type="HOGENOM" id="CLU_015170_2_0_1"/>
<dbReference type="Gene3D" id="3.40.50.1100">
    <property type="match status" value="2"/>
</dbReference>
<dbReference type="FunFam" id="3.40.50.1100:FF:000036">
    <property type="entry name" value="Threonine synthase like 2"/>
    <property type="match status" value="1"/>
</dbReference>
<dbReference type="AlphaFoldDB" id="V3ZXL1"/>
<dbReference type="SUPFAM" id="SSF53686">
    <property type="entry name" value="Tryptophan synthase beta subunit-like PLP-dependent enzymes"/>
    <property type="match status" value="1"/>
</dbReference>
<dbReference type="PANTHER" id="PTHR42690:SF1">
    <property type="entry name" value="THREONINE SYNTHASE-LIKE 2"/>
    <property type="match status" value="1"/>
</dbReference>
<dbReference type="Pfam" id="PF14821">
    <property type="entry name" value="Thr_synth_N"/>
    <property type="match status" value="1"/>
</dbReference>
<gene>
    <name evidence="3" type="ORF">LOTGIDRAFT_239640</name>
</gene>
<dbReference type="GeneID" id="20251136"/>
<dbReference type="STRING" id="225164.V3ZXL1"/>
<dbReference type="GO" id="GO:0046360">
    <property type="term" value="P:2-oxobutyrate biosynthetic process"/>
    <property type="evidence" value="ECO:0007669"/>
    <property type="project" value="TreeGrafter"/>
</dbReference>
<dbReference type="InterPro" id="IPR029144">
    <property type="entry name" value="Thr_synth_N"/>
</dbReference>
<dbReference type="InterPro" id="IPR037158">
    <property type="entry name" value="Thr_synth_N_sf"/>
</dbReference>
<dbReference type="RefSeq" id="XP_009063592.1">
    <property type="nucleotide sequence ID" value="XM_009065344.1"/>
</dbReference>
<evidence type="ECO:0000313" key="4">
    <source>
        <dbReference type="Proteomes" id="UP000030746"/>
    </source>
</evidence>
<organism evidence="3 4">
    <name type="scientific">Lottia gigantea</name>
    <name type="common">Giant owl limpet</name>
    <dbReference type="NCBI Taxonomy" id="225164"/>
    <lineage>
        <taxon>Eukaryota</taxon>
        <taxon>Metazoa</taxon>
        <taxon>Spiralia</taxon>
        <taxon>Lophotrochozoa</taxon>
        <taxon>Mollusca</taxon>
        <taxon>Gastropoda</taxon>
        <taxon>Patellogastropoda</taxon>
        <taxon>Lottioidea</taxon>
        <taxon>Lottiidae</taxon>
        <taxon>Lottia</taxon>
    </lineage>
</organism>
<proteinExistence type="predicted"/>
<dbReference type="Pfam" id="PF00291">
    <property type="entry name" value="PALP"/>
    <property type="match status" value="1"/>
</dbReference>
<evidence type="ECO:0000259" key="1">
    <source>
        <dbReference type="Pfam" id="PF00291"/>
    </source>
</evidence>
<dbReference type="CTD" id="20251136"/>
<dbReference type="OMA" id="RRFRHEN"/>
<dbReference type="InterPro" id="IPR036052">
    <property type="entry name" value="TrpB-like_PALP_sf"/>
</dbReference>
<evidence type="ECO:0008006" key="5">
    <source>
        <dbReference type="Google" id="ProtNLM"/>
    </source>
</evidence>